<protein>
    <submittedName>
        <fullName evidence="3">Glycosyl transferase family 1</fullName>
    </submittedName>
</protein>
<dbReference type="PANTHER" id="PTHR45947">
    <property type="entry name" value="SULFOQUINOVOSYL TRANSFERASE SQD2"/>
    <property type="match status" value="1"/>
</dbReference>
<proteinExistence type="predicted"/>
<evidence type="ECO:0000259" key="1">
    <source>
        <dbReference type="Pfam" id="PF00534"/>
    </source>
</evidence>
<dbReference type="OrthoDB" id="4611853at2"/>
<dbReference type="EMBL" id="LSNE01000006">
    <property type="protein sequence ID" value="KXI28493.1"/>
    <property type="molecule type" value="Genomic_DNA"/>
</dbReference>
<dbReference type="AlphaFoldDB" id="A0A135ZZX4"/>
<feature type="domain" description="Glycosyltransferase subfamily 4-like N-terminal" evidence="2">
    <location>
        <begin position="15"/>
        <end position="182"/>
    </location>
</feature>
<name>A0A135ZZX4_9ALTE</name>
<dbReference type="CDD" id="cd03801">
    <property type="entry name" value="GT4_PimA-like"/>
    <property type="match status" value="1"/>
</dbReference>
<keyword evidence="4" id="KW-1185">Reference proteome</keyword>
<evidence type="ECO:0000313" key="4">
    <source>
        <dbReference type="Proteomes" id="UP000070299"/>
    </source>
</evidence>
<dbReference type="SUPFAM" id="SSF53756">
    <property type="entry name" value="UDP-Glycosyltransferase/glycogen phosphorylase"/>
    <property type="match status" value="1"/>
</dbReference>
<dbReference type="InterPro" id="IPR028098">
    <property type="entry name" value="Glyco_trans_4-like_N"/>
</dbReference>
<reference evidence="4" key="1">
    <citation type="submission" date="2016-02" db="EMBL/GenBank/DDBJ databases">
        <authorList>
            <person name="Schultz-Johansen M."/>
            <person name="Glaring M.A."/>
            <person name="Bech P.K."/>
            <person name="Stougaard P."/>
        </authorList>
    </citation>
    <scope>NUCLEOTIDE SEQUENCE [LARGE SCALE GENOMIC DNA]</scope>
    <source>
        <strain evidence="4">S66</strain>
    </source>
</reference>
<feature type="domain" description="Glycosyl transferase family 1" evidence="1">
    <location>
        <begin position="199"/>
        <end position="361"/>
    </location>
</feature>
<evidence type="ECO:0000259" key="2">
    <source>
        <dbReference type="Pfam" id="PF13439"/>
    </source>
</evidence>
<comment type="caution">
    <text evidence="3">The sequence shown here is derived from an EMBL/GenBank/DDBJ whole genome shotgun (WGS) entry which is preliminary data.</text>
</comment>
<dbReference type="Pfam" id="PF13439">
    <property type="entry name" value="Glyco_transf_4"/>
    <property type="match status" value="1"/>
</dbReference>
<dbReference type="PANTHER" id="PTHR45947:SF3">
    <property type="entry name" value="SULFOQUINOVOSYL TRANSFERASE SQD2"/>
    <property type="match status" value="1"/>
</dbReference>
<sequence>MKTLLITENFPPKSGGSGRWFWELYSRLPHTEYSVVAGLWQDTESFDANANLSISRYNLSSTEWGFASIKGVLFYIKTFWHIRKLIKQQNITNLHCGRVLPEGVMAWLINLMTGIPYSCYVHGEDLETAASSREQQFICKLVIKRATQIICNSQNSANLVAKFGEAARLKAVVLHPGVDSSRFVPAEPNAQTRTNLGWLDKKVVLTVGRLQARKGQDMMIRALPAIKKEIPNILYAVVGDGDCLHMLQNLASELGVEDNVQFLREITDQQMIQCYQQCDLFILPNRTIGQDIEGFGMVLVEAQSCGKPVIAGDSGGTRETLVEGETGLIIDATKPESIASAVANIFTDEQNLKKMGSKGREHVVHRLDWKALAQSAKELFV</sequence>
<evidence type="ECO:0000313" key="3">
    <source>
        <dbReference type="EMBL" id="KXI28493.1"/>
    </source>
</evidence>
<dbReference type="STRING" id="1799789.AX660_15495"/>
<dbReference type="InterPro" id="IPR001296">
    <property type="entry name" value="Glyco_trans_1"/>
</dbReference>
<dbReference type="GO" id="GO:0016758">
    <property type="term" value="F:hexosyltransferase activity"/>
    <property type="evidence" value="ECO:0007669"/>
    <property type="project" value="TreeGrafter"/>
</dbReference>
<dbReference type="Gene3D" id="3.40.50.2000">
    <property type="entry name" value="Glycogen Phosphorylase B"/>
    <property type="match status" value="2"/>
</dbReference>
<dbReference type="Proteomes" id="UP000070299">
    <property type="component" value="Unassembled WGS sequence"/>
</dbReference>
<dbReference type="Pfam" id="PF00534">
    <property type="entry name" value="Glycos_transf_1"/>
    <property type="match status" value="1"/>
</dbReference>
<dbReference type="InterPro" id="IPR050194">
    <property type="entry name" value="Glycosyltransferase_grp1"/>
</dbReference>
<accession>A0A135ZZX4</accession>
<keyword evidence="3" id="KW-0808">Transferase</keyword>
<gene>
    <name evidence="3" type="ORF">AX660_15495</name>
</gene>
<dbReference type="RefSeq" id="WP_082768894.1">
    <property type="nucleotide sequence ID" value="NZ_LSNE01000006.1"/>
</dbReference>
<organism evidence="3 4">
    <name type="scientific">Paraglaciecola hydrolytica</name>
    <dbReference type="NCBI Taxonomy" id="1799789"/>
    <lineage>
        <taxon>Bacteria</taxon>
        <taxon>Pseudomonadati</taxon>
        <taxon>Pseudomonadota</taxon>
        <taxon>Gammaproteobacteria</taxon>
        <taxon>Alteromonadales</taxon>
        <taxon>Alteromonadaceae</taxon>
        <taxon>Paraglaciecola</taxon>
    </lineage>
</organism>